<keyword evidence="4" id="KW-0808">Transferase</keyword>
<evidence type="ECO:0000256" key="12">
    <source>
        <dbReference type="PROSITE-ProRule" id="PRU00169"/>
    </source>
</evidence>
<comment type="caution">
    <text evidence="18">The sequence shown here is derived from an EMBL/GenBank/DDBJ whole genome shotgun (WGS) entry which is preliminary data.</text>
</comment>
<dbReference type="Proteomes" id="UP000177583">
    <property type="component" value="Unassembled WGS sequence"/>
</dbReference>
<dbReference type="GO" id="GO:0005524">
    <property type="term" value="F:ATP binding"/>
    <property type="evidence" value="ECO:0007669"/>
    <property type="project" value="UniProtKB-KW"/>
</dbReference>
<evidence type="ECO:0000256" key="8">
    <source>
        <dbReference type="ARBA" id="ARBA00023012"/>
    </source>
</evidence>
<dbReference type="InterPro" id="IPR011006">
    <property type="entry name" value="CheY-like_superfamily"/>
</dbReference>
<evidence type="ECO:0000259" key="15">
    <source>
        <dbReference type="PROSITE" id="PS50110"/>
    </source>
</evidence>
<feature type="modified residue" description="Phosphohistidine" evidence="11">
    <location>
        <position position="959"/>
    </location>
</feature>
<keyword evidence="6" id="KW-0418">Kinase</keyword>
<dbReference type="EMBL" id="MFNF01000017">
    <property type="protein sequence ID" value="OGH03401.1"/>
    <property type="molecule type" value="Genomic_DNA"/>
</dbReference>
<dbReference type="GO" id="GO:0000155">
    <property type="term" value="F:phosphorelay sensor kinase activity"/>
    <property type="evidence" value="ECO:0007669"/>
    <property type="project" value="InterPro"/>
</dbReference>
<dbReference type="CDD" id="cd00082">
    <property type="entry name" value="HisKA"/>
    <property type="match status" value="1"/>
</dbReference>
<dbReference type="Gene3D" id="3.30.565.10">
    <property type="entry name" value="Histidine kinase-like ATPase, C-terminal domain"/>
    <property type="match status" value="1"/>
</dbReference>
<dbReference type="Gene3D" id="3.30.450.20">
    <property type="entry name" value="PAS domain"/>
    <property type="match status" value="1"/>
</dbReference>
<feature type="modified residue" description="4-aspartylphosphate" evidence="12">
    <location>
        <position position="813"/>
    </location>
</feature>
<protein>
    <recommendedName>
        <fullName evidence="10">Sensory/regulatory protein RpfC</fullName>
        <ecNumber evidence="2">2.7.13.3</ecNumber>
    </recommendedName>
</protein>
<dbReference type="SMART" id="SM00387">
    <property type="entry name" value="HATPase_c"/>
    <property type="match status" value="1"/>
</dbReference>
<dbReference type="FunFam" id="1.10.287.130:FF:000002">
    <property type="entry name" value="Two-component osmosensing histidine kinase"/>
    <property type="match status" value="1"/>
</dbReference>
<dbReference type="SMART" id="SM00448">
    <property type="entry name" value="REC"/>
    <property type="match status" value="2"/>
</dbReference>
<dbReference type="SUPFAM" id="SSF52172">
    <property type="entry name" value="CheY-like"/>
    <property type="match status" value="2"/>
</dbReference>
<feature type="domain" description="PAS" evidence="16">
    <location>
        <begin position="236"/>
        <end position="309"/>
    </location>
</feature>
<accession>A0A1F6GZC3</accession>
<evidence type="ECO:0000313" key="18">
    <source>
        <dbReference type="EMBL" id="OGH03401.1"/>
    </source>
</evidence>
<dbReference type="SUPFAM" id="SSF47384">
    <property type="entry name" value="Homodimeric domain of signal transducing histidine kinase"/>
    <property type="match status" value="1"/>
</dbReference>
<dbReference type="SUPFAM" id="SSF55874">
    <property type="entry name" value="ATPase domain of HSP90 chaperone/DNA topoisomerase II/histidine kinase"/>
    <property type="match status" value="1"/>
</dbReference>
<dbReference type="InterPro" id="IPR003661">
    <property type="entry name" value="HisK_dim/P_dom"/>
</dbReference>
<dbReference type="PRINTS" id="PR00344">
    <property type="entry name" value="BCTRLSENSOR"/>
</dbReference>
<dbReference type="SMART" id="SM00091">
    <property type="entry name" value="PAS"/>
    <property type="match status" value="1"/>
</dbReference>
<dbReference type="PANTHER" id="PTHR45339">
    <property type="entry name" value="HYBRID SIGNAL TRANSDUCTION HISTIDINE KINASE J"/>
    <property type="match status" value="1"/>
</dbReference>
<dbReference type="FunFam" id="3.30.565.10:FF:000010">
    <property type="entry name" value="Sensor histidine kinase RcsC"/>
    <property type="match status" value="1"/>
</dbReference>
<feature type="domain" description="Response regulatory" evidence="15">
    <location>
        <begin position="764"/>
        <end position="886"/>
    </location>
</feature>
<dbReference type="Pfam" id="PF00989">
    <property type="entry name" value="PAS"/>
    <property type="match status" value="1"/>
</dbReference>
<dbReference type="SUPFAM" id="SSF55785">
    <property type="entry name" value="PYP-like sensor domain (PAS domain)"/>
    <property type="match status" value="1"/>
</dbReference>
<evidence type="ECO:0000256" key="7">
    <source>
        <dbReference type="ARBA" id="ARBA00022840"/>
    </source>
</evidence>
<evidence type="ECO:0000256" key="6">
    <source>
        <dbReference type="ARBA" id="ARBA00022777"/>
    </source>
</evidence>
<dbReference type="InterPro" id="IPR008207">
    <property type="entry name" value="Sig_transdc_His_kin_Hpt_dom"/>
</dbReference>
<dbReference type="EC" id="2.7.13.3" evidence="2"/>
<evidence type="ECO:0000259" key="17">
    <source>
        <dbReference type="PROSITE" id="PS50894"/>
    </source>
</evidence>
<evidence type="ECO:0000256" key="4">
    <source>
        <dbReference type="ARBA" id="ARBA00022679"/>
    </source>
</evidence>
<dbReference type="Pfam" id="PF00072">
    <property type="entry name" value="Response_reg"/>
    <property type="match status" value="2"/>
</dbReference>
<dbReference type="InterPro" id="IPR001789">
    <property type="entry name" value="Sig_transdc_resp-reg_receiver"/>
</dbReference>
<dbReference type="Pfam" id="PF00512">
    <property type="entry name" value="HisKA"/>
    <property type="match status" value="1"/>
</dbReference>
<dbReference type="InterPro" id="IPR036890">
    <property type="entry name" value="HATPase_C_sf"/>
</dbReference>
<dbReference type="PROSITE" id="PS50112">
    <property type="entry name" value="PAS"/>
    <property type="match status" value="1"/>
</dbReference>
<dbReference type="AlphaFoldDB" id="A0A1F6GZC3"/>
<evidence type="ECO:0000256" key="10">
    <source>
        <dbReference type="ARBA" id="ARBA00068150"/>
    </source>
</evidence>
<evidence type="ECO:0000259" key="14">
    <source>
        <dbReference type="PROSITE" id="PS50109"/>
    </source>
</evidence>
<dbReference type="InterPro" id="IPR013767">
    <property type="entry name" value="PAS_fold"/>
</dbReference>
<dbReference type="PANTHER" id="PTHR45339:SF5">
    <property type="entry name" value="HISTIDINE KINASE"/>
    <property type="match status" value="1"/>
</dbReference>
<keyword evidence="3 12" id="KW-0597">Phosphoprotein</keyword>
<comment type="subunit">
    <text evidence="9">At low DSF concentrations, interacts with RpfF.</text>
</comment>
<evidence type="ECO:0000256" key="11">
    <source>
        <dbReference type="PROSITE-ProRule" id="PRU00110"/>
    </source>
</evidence>
<dbReference type="Gene3D" id="1.20.120.160">
    <property type="entry name" value="HPT domain"/>
    <property type="match status" value="1"/>
</dbReference>
<keyword evidence="7" id="KW-0067">ATP-binding</keyword>
<evidence type="ECO:0000313" key="19">
    <source>
        <dbReference type="Proteomes" id="UP000177583"/>
    </source>
</evidence>
<feature type="domain" description="Response regulatory" evidence="15">
    <location>
        <begin position="616"/>
        <end position="736"/>
    </location>
</feature>
<dbReference type="CDD" id="cd17546">
    <property type="entry name" value="REC_hyHK_CKI1_RcsC-like"/>
    <property type="match status" value="2"/>
</dbReference>
<dbReference type="SUPFAM" id="SSF47226">
    <property type="entry name" value="Histidine-containing phosphotransfer domain, HPT domain"/>
    <property type="match status" value="1"/>
</dbReference>
<feature type="domain" description="HPt" evidence="17">
    <location>
        <begin position="920"/>
        <end position="1013"/>
    </location>
</feature>
<feature type="region of interest" description="Disordered" evidence="13">
    <location>
        <begin position="1"/>
        <end position="25"/>
    </location>
</feature>
<dbReference type="Gene3D" id="3.40.50.2300">
    <property type="match status" value="2"/>
</dbReference>
<sequence length="1027" mass="114020">MPPKPTGEHPRPLNELTPELPESWQNRPCGPNLKLSLATLGPQVLHSKTVGKGDELSVFRSINGMKEFVAGWRGEGDYYLLADYSELRSISYTARTTAIKFFLTETSLKGVVFYGLSAALKLSIRLGRSVHPLPYPVLIAADYAEALAMAQGWLDQLPSQEQLLTSETAVHPAAPAEQILEFLGNVDWTLRGPESLPPFSDSDELAPVYEAFSLIKQDLDKMTLAQEESAQALLESENRYRRIFENIQDIYLETTLKGVILEVSPSVEQYTGYTREKLLGAPISMLYQDPTHWQQLVERLKVEKKLSEQEEILKNLRGEPTYFSISSALVWDHQGHPYKVVGSLRCINNSKRVEQLLLEKVTAEASNKAKSDFLANMSHEIRTPLNAVIGMTELALDTRLDKEQREILETISRESNDLIEIVDAVLDLAKVESGKFELEEIPFELRLILETLCQSHGVRAQKKGLEFIAYLAPDLPSNLIGDPVKIRQILSNLIGNALKFTAEGEIMVSGKLLEEQGDWVKIRFEVKDTGIGIAEDKLDLIFQSFSQVDGSITRKFGGSGLGTTIAKQFVELMFGKIGVESTLGKGSTFWFEVLLKKQPPEMRSSKKAQVELKGTRVLVVDDRDSNREVVMGYLRHWGAEPYGAASGAEALAFLGNLSSEEKLDALVIDIQMPEMDGFELSKRVRDLPLTQETPILVTTISGIKGDAKKCLDIGINGYMSKPIRKDDLFEALCSVLGFSSKGANLRPTLVTRHSLAEANHRSIQILLVEDYPTNQRIARAHLEGAGYQVTLAENGLEAVALFKQKPFHLVLMDVQMPQMDGLTATRIIRSLEAKFKDQKDHHIPIIAMTAHAMKGYKETCQEAGMDDYLTKPFTRAGLTGMVKKWSEGFADQPALEQANLEPEEGPPLDYSLALEEFGGDQELLDEVIKGFLQHAGTQILEIEQSIALGRLDSVASVAHALKGGAKNLTAVILGQQAEALENLARSGRIEQIEGLLGEVKAELGKFQVYFDLYSHERQNPNHLEGRG</sequence>
<dbReference type="Gene3D" id="1.10.287.130">
    <property type="match status" value="1"/>
</dbReference>
<dbReference type="InterPro" id="IPR004358">
    <property type="entry name" value="Sig_transdc_His_kin-like_C"/>
</dbReference>
<dbReference type="InterPro" id="IPR003594">
    <property type="entry name" value="HATPase_dom"/>
</dbReference>
<name>A0A1F6GZC3_9PROT</name>
<dbReference type="NCBIfam" id="TIGR00229">
    <property type="entry name" value="sensory_box"/>
    <property type="match status" value="1"/>
</dbReference>
<evidence type="ECO:0000256" key="9">
    <source>
        <dbReference type="ARBA" id="ARBA00064003"/>
    </source>
</evidence>
<organism evidence="18 19">
    <name type="scientific">Candidatus Lambdaproteobacteria bacterium RIFOXYD2_FULL_56_26</name>
    <dbReference type="NCBI Taxonomy" id="1817773"/>
    <lineage>
        <taxon>Bacteria</taxon>
        <taxon>Pseudomonadati</taxon>
        <taxon>Pseudomonadota</taxon>
        <taxon>Candidatus Lambdaproteobacteria</taxon>
    </lineage>
</organism>
<comment type="catalytic activity">
    <reaction evidence="1">
        <text>ATP + protein L-histidine = ADP + protein N-phospho-L-histidine.</text>
        <dbReference type="EC" id="2.7.13.3"/>
    </reaction>
</comment>
<dbReference type="InterPro" id="IPR000014">
    <property type="entry name" value="PAS"/>
</dbReference>
<feature type="compositionally biased region" description="Basic and acidic residues" evidence="13">
    <location>
        <begin position="1"/>
        <end position="12"/>
    </location>
</feature>
<evidence type="ECO:0000256" key="1">
    <source>
        <dbReference type="ARBA" id="ARBA00000085"/>
    </source>
</evidence>
<dbReference type="CDD" id="cd00130">
    <property type="entry name" value="PAS"/>
    <property type="match status" value="1"/>
</dbReference>
<dbReference type="SMART" id="SM00388">
    <property type="entry name" value="HisKA"/>
    <property type="match status" value="1"/>
</dbReference>
<dbReference type="PROSITE" id="PS50894">
    <property type="entry name" value="HPT"/>
    <property type="match status" value="1"/>
</dbReference>
<keyword evidence="5" id="KW-0547">Nucleotide-binding</keyword>
<dbReference type="InterPro" id="IPR035965">
    <property type="entry name" value="PAS-like_dom_sf"/>
</dbReference>
<evidence type="ECO:0000256" key="5">
    <source>
        <dbReference type="ARBA" id="ARBA00022741"/>
    </source>
</evidence>
<dbReference type="GO" id="GO:0006355">
    <property type="term" value="P:regulation of DNA-templated transcription"/>
    <property type="evidence" value="ECO:0007669"/>
    <property type="project" value="InterPro"/>
</dbReference>
<dbReference type="PROSITE" id="PS50110">
    <property type="entry name" value="RESPONSE_REGULATORY"/>
    <property type="match status" value="2"/>
</dbReference>
<dbReference type="Pfam" id="PF02518">
    <property type="entry name" value="HATPase_c"/>
    <property type="match status" value="1"/>
</dbReference>
<evidence type="ECO:0000256" key="2">
    <source>
        <dbReference type="ARBA" id="ARBA00012438"/>
    </source>
</evidence>
<dbReference type="InterPro" id="IPR005467">
    <property type="entry name" value="His_kinase_dom"/>
</dbReference>
<dbReference type="CDD" id="cd00088">
    <property type="entry name" value="HPT"/>
    <property type="match status" value="1"/>
</dbReference>
<keyword evidence="8" id="KW-0902">Two-component regulatory system</keyword>
<dbReference type="CDD" id="cd16922">
    <property type="entry name" value="HATPase_EvgS-ArcB-TorS-like"/>
    <property type="match status" value="1"/>
</dbReference>
<gene>
    <name evidence="18" type="ORF">A2557_02645</name>
</gene>
<proteinExistence type="predicted"/>
<feature type="modified residue" description="4-aspartylphosphate" evidence="12">
    <location>
        <position position="669"/>
    </location>
</feature>
<dbReference type="InterPro" id="IPR036641">
    <property type="entry name" value="HPT_dom_sf"/>
</dbReference>
<feature type="domain" description="Histidine kinase" evidence="14">
    <location>
        <begin position="376"/>
        <end position="597"/>
    </location>
</feature>
<evidence type="ECO:0000259" key="16">
    <source>
        <dbReference type="PROSITE" id="PS50112"/>
    </source>
</evidence>
<dbReference type="Pfam" id="PF01627">
    <property type="entry name" value="Hpt"/>
    <property type="match status" value="1"/>
</dbReference>
<evidence type="ECO:0000256" key="13">
    <source>
        <dbReference type="SAM" id="MobiDB-lite"/>
    </source>
</evidence>
<dbReference type="InterPro" id="IPR036097">
    <property type="entry name" value="HisK_dim/P_sf"/>
</dbReference>
<evidence type="ECO:0000256" key="3">
    <source>
        <dbReference type="ARBA" id="ARBA00022553"/>
    </source>
</evidence>
<dbReference type="GO" id="GO:0005886">
    <property type="term" value="C:plasma membrane"/>
    <property type="evidence" value="ECO:0007669"/>
    <property type="project" value="UniProtKB-SubCell"/>
</dbReference>
<reference evidence="18 19" key="1">
    <citation type="journal article" date="2016" name="Nat. Commun.">
        <title>Thousands of microbial genomes shed light on interconnected biogeochemical processes in an aquifer system.</title>
        <authorList>
            <person name="Anantharaman K."/>
            <person name="Brown C.T."/>
            <person name="Hug L.A."/>
            <person name="Sharon I."/>
            <person name="Castelle C.J."/>
            <person name="Probst A.J."/>
            <person name="Thomas B.C."/>
            <person name="Singh A."/>
            <person name="Wilkins M.J."/>
            <person name="Karaoz U."/>
            <person name="Brodie E.L."/>
            <person name="Williams K.H."/>
            <person name="Hubbard S.S."/>
            <person name="Banfield J.F."/>
        </authorList>
    </citation>
    <scope>NUCLEOTIDE SEQUENCE [LARGE SCALE GENOMIC DNA]</scope>
</reference>
<dbReference type="PROSITE" id="PS50109">
    <property type="entry name" value="HIS_KIN"/>
    <property type="match status" value="1"/>
</dbReference>